<evidence type="ECO:0000313" key="4">
    <source>
        <dbReference type="EMBL" id="RDL42855.1"/>
    </source>
</evidence>
<comment type="caution">
    <text evidence="4">The sequence shown here is derived from an EMBL/GenBank/DDBJ whole genome shotgun (WGS) entry which is preliminary data.</text>
</comment>
<reference evidence="4 5" key="1">
    <citation type="submission" date="2018-06" db="EMBL/GenBank/DDBJ databases">
        <title>Marinomonas sp. YLB-05 draft genome sequence.</title>
        <authorList>
            <person name="Yu L."/>
            <person name="Tang X."/>
        </authorList>
    </citation>
    <scope>NUCLEOTIDE SEQUENCE [LARGE SCALE GENOMIC DNA]</scope>
    <source>
        <strain evidence="4 5">YLB-05</strain>
    </source>
</reference>
<dbReference type="InterPro" id="IPR057326">
    <property type="entry name" value="KR_dom"/>
</dbReference>
<dbReference type="PANTHER" id="PTHR42760:SF115">
    <property type="entry name" value="3-OXOACYL-[ACYL-CARRIER-PROTEIN] REDUCTASE FABG"/>
    <property type="match status" value="1"/>
</dbReference>
<evidence type="ECO:0000256" key="1">
    <source>
        <dbReference type="ARBA" id="ARBA00006484"/>
    </source>
</evidence>
<dbReference type="GO" id="GO:0005975">
    <property type="term" value="P:carbohydrate metabolic process"/>
    <property type="evidence" value="ECO:0007669"/>
    <property type="project" value="UniProtKB-ARBA"/>
</dbReference>
<sequence length="258" mass="27183">MNYPDIFDLSKKVVVITGAASGIGLESATAFAACGANLVLIDLNQSSLESLKETLLNQYPITIATYVVDATNEAAVVDCAQNAMSTFGQIDVLVNSAGIALLHSAADISSDDWNKVLDVNINGTFWACRAFAAQMMKQGGGSIINLGSMSGSVINQPQFASSYMVSKAAVHQLTKALAVEWAQQGIRVNALAPGYVATDMTLEMRAQPDLFKKWLEMTPLGRLGSPSEIAALILFLGSDASTYLTGSVVAIDGGYTCL</sequence>
<accession>A0A370U4Z1</accession>
<dbReference type="Gene3D" id="3.40.50.720">
    <property type="entry name" value="NAD(P)-binding Rossmann-like Domain"/>
    <property type="match status" value="1"/>
</dbReference>
<dbReference type="OrthoDB" id="6861885at2"/>
<organism evidence="4 5">
    <name type="scientific">Marinomonas piezotolerans</name>
    <dbReference type="NCBI Taxonomy" id="2213058"/>
    <lineage>
        <taxon>Bacteria</taxon>
        <taxon>Pseudomonadati</taxon>
        <taxon>Pseudomonadota</taxon>
        <taxon>Gammaproteobacteria</taxon>
        <taxon>Oceanospirillales</taxon>
        <taxon>Oceanospirillaceae</taxon>
        <taxon>Marinomonas</taxon>
    </lineage>
</organism>
<name>A0A370U4Z1_9GAMM</name>
<dbReference type="SUPFAM" id="SSF51735">
    <property type="entry name" value="NAD(P)-binding Rossmann-fold domains"/>
    <property type="match status" value="1"/>
</dbReference>
<dbReference type="Proteomes" id="UP000254326">
    <property type="component" value="Unassembled WGS sequence"/>
</dbReference>
<dbReference type="SMART" id="SM00822">
    <property type="entry name" value="PKS_KR"/>
    <property type="match status" value="1"/>
</dbReference>
<dbReference type="InterPro" id="IPR002347">
    <property type="entry name" value="SDR_fam"/>
</dbReference>
<dbReference type="PRINTS" id="PR00080">
    <property type="entry name" value="SDRFAMILY"/>
</dbReference>
<dbReference type="Pfam" id="PF13561">
    <property type="entry name" value="adh_short_C2"/>
    <property type="match status" value="1"/>
</dbReference>
<comment type="similarity">
    <text evidence="1">Belongs to the short-chain dehydrogenases/reductases (SDR) family.</text>
</comment>
<protein>
    <submittedName>
        <fullName evidence="4">3-oxoacyl-ACP reductase</fullName>
    </submittedName>
</protein>
<dbReference type="GO" id="GO:0016616">
    <property type="term" value="F:oxidoreductase activity, acting on the CH-OH group of donors, NAD or NADP as acceptor"/>
    <property type="evidence" value="ECO:0007669"/>
    <property type="project" value="UniProtKB-ARBA"/>
</dbReference>
<dbReference type="InterPro" id="IPR036291">
    <property type="entry name" value="NAD(P)-bd_dom_sf"/>
</dbReference>
<evidence type="ECO:0000256" key="2">
    <source>
        <dbReference type="ARBA" id="ARBA00023002"/>
    </source>
</evidence>
<evidence type="ECO:0000259" key="3">
    <source>
        <dbReference type="SMART" id="SM00822"/>
    </source>
</evidence>
<evidence type="ECO:0000313" key="5">
    <source>
        <dbReference type="Proteomes" id="UP000254326"/>
    </source>
</evidence>
<gene>
    <name evidence="4" type="ORF">DN730_17490</name>
</gene>
<dbReference type="AlphaFoldDB" id="A0A370U4Z1"/>
<dbReference type="PANTHER" id="PTHR42760">
    <property type="entry name" value="SHORT-CHAIN DEHYDROGENASES/REDUCTASES FAMILY MEMBER"/>
    <property type="match status" value="1"/>
</dbReference>
<dbReference type="NCBIfam" id="NF005559">
    <property type="entry name" value="PRK07231.1"/>
    <property type="match status" value="1"/>
</dbReference>
<dbReference type="FunFam" id="3.40.50.720:FF:000240">
    <property type="entry name" value="SDR family oxidoreductase"/>
    <property type="match status" value="1"/>
</dbReference>
<dbReference type="RefSeq" id="WP_115469429.1">
    <property type="nucleotide sequence ID" value="NZ_QKRA01000013.1"/>
</dbReference>
<dbReference type="EMBL" id="QKRA01000013">
    <property type="protein sequence ID" value="RDL42855.1"/>
    <property type="molecule type" value="Genomic_DNA"/>
</dbReference>
<feature type="domain" description="Ketoreductase" evidence="3">
    <location>
        <begin position="12"/>
        <end position="184"/>
    </location>
</feature>
<proteinExistence type="inferred from homology"/>
<dbReference type="PRINTS" id="PR00081">
    <property type="entry name" value="GDHRDH"/>
</dbReference>
<keyword evidence="2" id="KW-0560">Oxidoreductase</keyword>
<keyword evidence="5" id="KW-1185">Reference proteome</keyword>